<feature type="region of interest" description="Disordered" evidence="1">
    <location>
        <begin position="120"/>
        <end position="142"/>
    </location>
</feature>
<accession>A0A8H6QKT0</accession>
<dbReference type="EMBL" id="JACBAG010001920">
    <property type="protein sequence ID" value="KAF7175681.1"/>
    <property type="molecule type" value="Genomic_DNA"/>
</dbReference>
<evidence type="ECO:0000313" key="4">
    <source>
        <dbReference type="Proteomes" id="UP000641853"/>
    </source>
</evidence>
<feature type="region of interest" description="Disordered" evidence="1">
    <location>
        <begin position="323"/>
        <end position="558"/>
    </location>
</feature>
<dbReference type="Pfam" id="PF24707">
    <property type="entry name" value="Swc3"/>
    <property type="match status" value="1"/>
</dbReference>
<dbReference type="PANTHER" id="PTHR28108">
    <property type="entry name" value="SWR1-COMPLEX PROTEIN 3"/>
    <property type="match status" value="1"/>
</dbReference>
<feature type="compositionally biased region" description="Polar residues" evidence="1">
    <location>
        <begin position="527"/>
        <end position="541"/>
    </location>
</feature>
<feature type="region of interest" description="Disordered" evidence="1">
    <location>
        <begin position="168"/>
        <end position="277"/>
    </location>
</feature>
<feature type="region of interest" description="Disordered" evidence="1">
    <location>
        <begin position="791"/>
        <end position="866"/>
    </location>
</feature>
<dbReference type="Proteomes" id="UP000641853">
    <property type="component" value="Unassembled WGS sequence"/>
</dbReference>
<dbReference type="GO" id="GO:0000812">
    <property type="term" value="C:Swr1 complex"/>
    <property type="evidence" value="ECO:0007669"/>
    <property type="project" value="InterPro"/>
</dbReference>
<dbReference type="GO" id="GO:0140849">
    <property type="term" value="F:ATP-dependent H2AZ histone chaperone activity"/>
    <property type="evidence" value="ECO:0007669"/>
    <property type="project" value="InterPro"/>
</dbReference>
<feature type="compositionally biased region" description="Low complexity" evidence="1">
    <location>
        <begin position="329"/>
        <end position="393"/>
    </location>
</feature>
<sequence length="866" mass="94271">MAEKRKLSTRDRREPSAKRRQSEAAPQSQAQQGSSSKKKGSTTSVAPTPQPPPPEPEVIEKPLPTKIKDGEALPTLSAPQPADLSSKEYQSIAESAVLLASLERSKKKWLSDGILERYYTKPKKSKREQIEGKNPPKESMLKIGPCNIAIGPHLFDAMLYTVKDPNAPPPIQYTPPQRPMVHYGHPNNFQQYHSYPHPPPSQQSRQPAHYSPAHSASPQPGYPQGSQHPPPHPARTPSHPPPHNAPRPPYTPQSAQRPPATQHAQPPQPPKPSPDPVIQMLATRAASDPDLKALMRVVASSKASQEQLRAFQAHIDELNAIIRAREQQQQRQQQQQQGQAPGSAQSQTPRQTPQPAQQGVIQRQNQPSPLQNSPQSQSEQPSQQQGASQAQPGSNPPHRPQSQSQAKPQPQPQPMPRVEVQIPKPSPVTKSAVQNSSQTPTKQPQTPTAQKSNAAPQVKQEPGTTATTRPPPGGVSSPSIAVVPPPPPGAASTPHQPNSSPAVRQMNQPPPNHTPAPRPGAQYPPFQGQSPSIQSRPQQHGSPAYYRPAPPPPPPRVGYKSVVFEFTSPLTPYGSSTSGHAGSGDRYLFPEYSILEWLPGGNTVLASFLLIRKVEPDTPFPIEDASVTATSRAKGKSTSKSKKADKNKDKAAEGGEGKEKDKKENDKSDEAAKEKDKTQSSSNQDSATSATDTKPNATDSAKGSDDKGNQKAQAETPSKPDSSKSKESKEDASKSNLKEFYQPVTIRVYSANPKFLEPLARVVKPQEEVRKYMNEVMDRAERAPEGFLAFRLPRENKDEHEPEDTRKSGTPAPAANSGARSRFLKSNAADEESEIENIDGPVKEEDEEEELKDFYGPPTGLTPLRV</sequence>
<feature type="region of interest" description="Disordered" evidence="1">
    <location>
        <begin position="1"/>
        <end position="86"/>
    </location>
</feature>
<dbReference type="InterPro" id="IPR037651">
    <property type="entry name" value="Swc3"/>
</dbReference>
<feature type="compositionally biased region" description="Pro residues" evidence="1">
    <location>
        <begin position="168"/>
        <end position="178"/>
    </location>
</feature>
<feature type="compositionally biased region" description="Low complexity" evidence="1">
    <location>
        <begin position="23"/>
        <end position="35"/>
    </location>
</feature>
<protein>
    <recommendedName>
        <fullName evidence="2">SWR1-complex protein 3 domain-containing protein</fullName>
    </recommendedName>
</protein>
<feature type="compositionally biased region" description="Basic and acidic residues" evidence="1">
    <location>
        <begin position="1"/>
        <end position="22"/>
    </location>
</feature>
<evidence type="ECO:0000313" key="3">
    <source>
        <dbReference type="EMBL" id="KAF7175681.1"/>
    </source>
</evidence>
<feature type="compositionally biased region" description="Pro residues" evidence="1">
    <location>
        <begin position="228"/>
        <end position="251"/>
    </location>
</feature>
<feature type="compositionally biased region" description="Basic and acidic residues" evidence="1">
    <location>
        <begin position="792"/>
        <end position="807"/>
    </location>
</feature>
<organism evidence="3 4">
    <name type="scientific">Aspergillus felis</name>
    <dbReference type="NCBI Taxonomy" id="1287682"/>
    <lineage>
        <taxon>Eukaryota</taxon>
        <taxon>Fungi</taxon>
        <taxon>Dikarya</taxon>
        <taxon>Ascomycota</taxon>
        <taxon>Pezizomycotina</taxon>
        <taxon>Eurotiomycetes</taxon>
        <taxon>Eurotiomycetidae</taxon>
        <taxon>Eurotiales</taxon>
        <taxon>Aspergillaceae</taxon>
        <taxon>Aspergillus</taxon>
        <taxon>Aspergillus subgen. Fumigati</taxon>
    </lineage>
</organism>
<proteinExistence type="predicted"/>
<evidence type="ECO:0000259" key="2">
    <source>
        <dbReference type="Pfam" id="PF24707"/>
    </source>
</evidence>
<gene>
    <name evidence="3" type="ORF">CNMCM7691_009688</name>
</gene>
<dbReference type="PANTHER" id="PTHR28108:SF1">
    <property type="entry name" value="SWR1-COMPLEX PROTEIN 3"/>
    <property type="match status" value="1"/>
</dbReference>
<reference evidence="3" key="1">
    <citation type="submission" date="2020-06" db="EMBL/GenBank/DDBJ databases">
        <title>Draft genome sequences of strains closely related to Aspergillus parafelis and Aspergillus hiratsukae.</title>
        <authorList>
            <person name="Dos Santos R.A.C."/>
            <person name="Rivero-Menendez O."/>
            <person name="Steenwyk J.L."/>
            <person name="Mead M.E."/>
            <person name="Goldman G.H."/>
            <person name="Alastruey-Izquierdo A."/>
            <person name="Rokas A."/>
        </authorList>
    </citation>
    <scope>NUCLEOTIDE SEQUENCE</scope>
    <source>
        <strain evidence="3">CNM-CM7691</strain>
    </source>
</reference>
<feature type="compositionally biased region" description="Pro residues" evidence="1">
    <location>
        <begin position="266"/>
        <end position="275"/>
    </location>
</feature>
<feature type="region of interest" description="Disordered" evidence="1">
    <location>
        <begin position="619"/>
        <end position="743"/>
    </location>
</feature>
<name>A0A8H6QKT0_9EURO</name>
<feature type="compositionally biased region" description="Polar residues" evidence="1">
    <location>
        <begin position="493"/>
        <end position="507"/>
    </location>
</feature>
<feature type="domain" description="SWR1-complex protein 3" evidence="2">
    <location>
        <begin position="72"/>
        <end position="165"/>
    </location>
</feature>
<dbReference type="InterPro" id="IPR057558">
    <property type="entry name" value="Swc3_dom"/>
</dbReference>
<feature type="compositionally biased region" description="Low complexity" evidence="1">
    <location>
        <begin position="462"/>
        <end position="482"/>
    </location>
</feature>
<feature type="compositionally biased region" description="Basic and acidic residues" evidence="1">
    <location>
        <begin position="127"/>
        <end position="140"/>
    </location>
</feature>
<evidence type="ECO:0000256" key="1">
    <source>
        <dbReference type="SAM" id="MobiDB-lite"/>
    </source>
</evidence>
<feature type="compositionally biased region" description="Polar residues" evidence="1">
    <location>
        <begin position="679"/>
        <end position="701"/>
    </location>
</feature>
<feature type="compositionally biased region" description="Pro residues" evidence="1">
    <location>
        <begin position="508"/>
        <end position="518"/>
    </location>
</feature>
<keyword evidence="4" id="KW-1185">Reference proteome</keyword>
<dbReference type="AlphaFoldDB" id="A0A8H6QKT0"/>
<comment type="caution">
    <text evidence="3">The sequence shown here is derived from an EMBL/GenBank/DDBJ whole genome shotgun (WGS) entry which is preliminary data.</text>
</comment>
<feature type="compositionally biased region" description="Basic and acidic residues" evidence="1">
    <location>
        <begin position="642"/>
        <end position="678"/>
    </location>
</feature>
<feature type="compositionally biased region" description="Basic and acidic residues" evidence="1">
    <location>
        <begin position="721"/>
        <end position="737"/>
    </location>
</feature>
<feature type="compositionally biased region" description="Low complexity" evidence="1">
    <location>
        <begin position="436"/>
        <end position="452"/>
    </location>
</feature>
<feature type="compositionally biased region" description="Low complexity" evidence="1">
    <location>
        <begin position="255"/>
        <end position="265"/>
    </location>
</feature>